<dbReference type="PANTHER" id="PTHR47406">
    <property type="entry name" value="COAGULATION FACTOR 5/8 TYPE, C-TERMINAL"/>
    <property type="match status" value="1"/>
</dbReference>
<keyword evidence="4" id="KW-1185">Reference proteome</keyword>
<proteinExistence type="inferred from homology"/>
<reference evidence="3 4" key="1">
    <citation type="submission" date="2024-09" db="EMBL/GenBank/DDBJ databases">
        <title>Laminarin stimulates single cell rates of sulfate reduction while oxygen inhibits transcriptomic activity in coastal marine sediment.</title>
        <authorList>
            <person name="Lindsay M."/>
            <person name="Orcutt B."/>
            <person name="Emerson D."/>
            <person name="Stepanauskas R."/>
            <person name="D'Angelo T."/>
        </authorList>
    </citation>
    <scope>NUCLEOTIDE SEQUENCE [LARGE SCALE GENOMIC DNA]</scope>
    <source>
        <strain evidence="3">SAG AM-311-K15</strain>
    </source>
</reference>
<dbReference type="Pfam" id="PF16126">
    <property type="entry name" value="DUF4838"/>
    <property type="match status" value="1"/>
</dbReference>
<evidence type="ECO:0000256" key="1">
    <source>
        <dbReference type="ARBA" id="ARBA00007401"/>
    </source>
</evidence>
<evidence type="ECO:0000259" key="2">
    <source>
        <dbReference type="Pfam" id="PF02837"/>
    </source>
</evidence>
<dbReference type="InterPro" id="IPR008979">
    <property type="entry name" value="Galactose-bd-like_sf"/>
</dbReference>
<dbReference type="Pfam" id="PF02837">
    <property type="entry name" value="Glyco_hydro_2_N"/>
    <property type="match status" value="1"/>
</dbReference>
<evidence type="ECO:0000313" key="3">
    <source>
        <dbReference type="EMBL" id="MFC1851442.1"/>
    </source>
</evidence>
<feature type="domain" description="Glycosyl hydrolases family 2 sugar binding" evidence="2">
    <location>
        <begin position="326"/>
        <end position="408"/>
    </location>
</feature>
<dbReference type="InterPro" id="IPR006104">
    <property type="entry name" value="Glyco_hydro_2_N"/>
</dbReference>
<comment type="similarity">
    <text evidence="1">Belongs to the glycosyl hydrolase 2 family.</text>
</comment>
<dbReference type="Proteomes" id="UP001594351">
    <property type="component" value="Unassembled WGS sequence"/>
</dbReference>
<feature type="non-terminal residue" evidence="3">
    <location>
        <position position="1"/>
    </location>
</feature>
<protein>
    <submittedName>
        <fullName evidence="3">DUF4838 domain-containing protein</fullName>
    </submittedName>
</protein>
<dbReference type="SUPFAM" id="SSF49785">
    <property type="entry name" value="Galactose-binding domain-like"/>
    <property type="match status" value="1"/>
</dbReference>
<dbReference type="InterPro" id="IPR032287">
    <property type="entry name" value="DUF4838"/>
</dbReference>
<accession>A0ABV6YZ11</accession>
<dbReference type="Gene3D" id="2.60.120.260">
    <property type="entry name" value="Galactose-binding domain-like"/>
    <property type="match status" value="1"/>
</dbReference>
<dbReference type="PANTHER" id="PTHR47406:SF2">
    <property type="entry name" value="ALPHA GLUCURONIDASE N-TERMINAL DOMAIN-CONTAINING PROTEIN"/>
    <property type="match status" value="1"/>
</dbReference>
<gene>
    <name evidence="3" type="ORF">ACFL27_14700</name>
</gene>
<dbReference type="EMBL" id="JBHPBY010000189">
    <property type="protein sequence ID" value="MFC1851442.1"/>
    <property type="molecule type" value="Genomic_DNA"/>
</dbReference>
<comment type="caution">
    <text evidence="3">The sequence shown here is derived from an EMBL/GenBank/DDBJ whole genome shotgun (WGS) entry which is preliminary data.</text>
</comment>
<name>A0ABV6YZ11_UNCC1</name>
<evidence type="ECO:0000313" key="4">
    <source>
        <dbReference type="Proteomes" id="UP001594351"/>
    </source>
</evidence>
<organism evidence="3 4">
    <name type="scientific">candidate division CSSED10-310 bacterium</name>
    <dbReference type="NCBI Taxonomy" id="2855610"/>
    <lineage>
        <taxon>Bacteria</taxon>
        <taxon>Bacteria division CSSED10-310</taxon>
    </lineage>
</organism>
<sequence>EHPDSILNFYCYADYTQPPGIIKKLNHNLCPWLAPIRYCRYHHIGHLQCPSRNQLQEIIDKWTKVTDKFGYRTYNFNLAECLVPYSKLAIWKHDIPYLKSKGCIGISLETLNNWLIYGPHIYLSIRLAYDPSADTDALMEDYYLKFYGTEAGPIMKQYWSAIDREFDSLTCHSGSFYALHLVYTPQFLEFCQSLLDKAKTVANTDQHTLVRVNMASLGLQNAAQYMQIRDAINKGEIASAKKQYQKLLGSVIQQNKSGLGNQYSVRYLQRFIGLHLNAVARVAAPPNQVLQVLPDRWRLNYNSWDNGLKRGHHLLRFDDSSWIDVLTFSNTLNAQGLPDRKETMWYRTTFDLQNKPAGLSLFFMEIDGSSIVYLNGQKVGECPKPRYPFEVDVTKTAVKGRNVLAVCIDHSHITELFLGGIIRPVFLLEK</sequence>